<name>A0A9W6HEU2_9MICO</name>
<feature type="chain" id="PRO_5040922773" evidence="1">
    <location>
        <begin position="21"/>
        <end position="181"/>
    </location>
</feature>
<dbReference type="PROSITE" id="PS51257">
    <property type="entry name" value="PROKAR_LIPOPROTEIN"/>
    <property type="match status" value="1"/>
</dbReference>
<feature type="signal peptide" evidence="1">
    <location>
        <begin position="1"/>
        <end position="20"/>
    </location>
</feature>
<keyword evidence="1" id="KW-0732">Signal</keyword>
<dbReference type="EMBL" id="BSEO01000001">
    <property type="protein sequence ID" value="GLJ79219.1"/>
    <property type="molecule type" value="Genomic_DNA"/>
</dbReference>
<reference evidence="2" key="2">
    <citation type="submission" date="2023-01" db="EMBL/GenBank/DDBJ databases">
        <authorList>
            <person name="Sun Q."/>
            <person name="Evtushenko L."/>
        </authorList>
    </citation>
    <scope>NUCLEOTIDE SEQUENCE</scope>
    <source>
        <strain evidence="2">VKM Ac-1447</strain>
    </source>
</reference>
<accession>A0A9W6HEU2</accession>
<protein>
    <submittedName>
        <fullName evidence="2">Uncharacterized protein</fullName>
    </submittedName>
</protein>
<dbReference type="Proteomes" id="UP001142317">
    <property type="component" value="Unassembled WGS sequence"/>
</dbReference>
<keyword evidence="3" id="KW-1185">Reference proteome</keyword>
<evidence type="ECO:0000256" key="1">
    <source>
        <dbReference type="SAM" id="SignalP"/>
    </source>
</evidence>
<evidence type="ECO:0000313" key="2">
    <source>
        <dbReference type="EMBL" id="GLJ79219.1"/>
    </source>
</evidence>
<gene>
    <name evidence="2" type="ORF">GCM10017586_09010</name>
</gene>
<organism evidence="2 3">
    <name type="scientific">Microbacterium imperiale</name>
    <dbReference type="NCBI Taxonomy" id="33884"/>
    <lineage>
        <taxon>Bacteria</taxon>
        <taxon>Bacillati</taxon>
        <taxon>Actinomycetota</taxon>
        <taxon>Actinomycetes</taxon>
        <taxon>Micrococcales</taxon>
        <taxon>Microbacteriaceae</taxon>
        <taxon>Microbacterium</taxon>
    </lineage>
</organism>
<reference evidence="2" key="1">
    <citation type="journal article" date="2014" name="Int. J. Syst. Evol. Microbiol.">
        <title>Complete genome sequence of Corynebacterium casei LMG S-19264T (=DSM 44701T), isolated from a smear-ripened cheese.</title>
        <authorList>
            <consortium name="US DOE Joint Genome Institute (JGI-PGF)"/>
            <person name="Walter F."/>
            <person name="Albersmeier A."/>
            <person name="Kalinowski J."/>
            <person name="Ruckert C."/>
        </authorList>
    </citation>
    <scope>NUCLEOTIDE SEQUENCE</scope>
    <source>
        <strain evidence="2">VKM Ac-1447</strain>
    </source>
</reference>
<dbReference type="AlphaFoldDB" id="A0A9W6HEU2"/>
<sequence>MKARLLVGVTLACAMLSAFVGCAPHPSPPTVVGENFPGTCLPGELRWPTDFIESLPGASSAVGGRIVGLRLEYVDSEWVWRLRSAAQKTNLLGQRENDPSFGRDSIVDARTLAVVSSYDAELSTAEQEEGTSAYEVAQRAGEEWPSTLIIEMARVRENDESMWQITTCDTETSEHHVETLR</sequence>
<comment type="caution">
    <text evidence="2">The sequence shown here is derived from an EMBL/GenBank/DDBJ whole genome shotgun (WGS) entry which is preliminary data.</text>
</comment>
<dbReference type="RefSeq" id="WP_210004458.1">
    <property type="nucleotide sequence ID" value="NZ_BSEO01000001.1"/>
</dbReference>
<proteinExistence type="predicted"/>
<evidence type="ECO:0000313" key="3">
    <source>
        <dbReference type="Proteomes" id="UP001142317"/>
    </source>
</evidence>